<reference evidence="1" key="1">
    <citation type="journal article" date="2020" name="bioRxiv">
        <title>Chromosome-level reference genome of the European wasp spider Argiope bruennichi: a resource for studies on range expansion and evolutionary adaptation.</title>
        <authorList>
            <person name="Sheffer M.M."/>
            <person name="Hoppe A."/>
            <person name="Krehenwinkel H."/>
            <person name="Uhl G."/>
            <person name="Kuss A.W."/>
            <person name="Jensen L."/>
            <person name="Jensen C."/>
            <person name="Gillespie R.G."/>
            <person name="Hoff K.J."/>
            <person name="Prost S."/>
        </authorList>
    </citation>
    <scope>NUCLEOTIDE SEQUENCE</scope>
</reference>
<dbReference type="PANTHER" id="PTHR47331:SF2">
    <property type="match status" value="1"/>
</dbReference>
<comment type="caution">
    <text evidence="1">The sequence shown here is derived from an EMBL/GenBank/DDBJ whole genome shotgun (WGS) entry which is preliminary data.</text>
</comment>
<proteinExistence type="predicted"/>
<dbReference type="PANTHER" id="PTHR47331">
    <property type="entry name" value="PHD-TYPE DOMAIN-CONTAINING PROTEIN"/>
    <property type="match status" value="1"/>
</dbReference>
<name>A0A8T0EK43_ARGBR</name>
<keyword evidence="2" id="KW-1185">Reference proteome</keyword>
<dbReference type="EMBL" id="JABXBU010002227">
    <property type="protein sequence ID" value="KAF8774413.1"/>
    <property type="molecule type" value="Genomic_DNA"/>
</dbReference>
<evidence type="ECO:0000313" key="1">
    <source>
        <dbReference type="EMBL" id="KAF8774413.1"/>
    </source>
</evidence>
<organism evidence="1 2">
    <name type="scientific">Argiope bruennichi</name>
    <name type="common">Wasp spider</name>
    <name type="synonym">Aranea bruennichi</name>
    <dbReference type="NCBI Taxonomy" id="94029"/>
    <lineage>
        <taxon>Eukaryota</taxon>
        <taxon>Metazoa</taxon>
        <taxon>Ecdysozoa</taxon>
        <taxon>Arthropoda</taxon>
        <taxon>Chelicerata</taxon>
        <taxon>Arachnida</taxon>
        <taxon>Araneae</taxon>
        <taxon>Araneomorphae</taxon>
        <taxon>Entelegynae</taxon>
        <taxon>Araneoidea</taxon>
        <taxon>Araneidae</taxon>
        <taxon>Argiope</taxon>
    </lineage>
</organism>
<gene>
    <name evidence="1" type="ORF">HNY73_016966</name>
</gene>
<evidence type="ECO:0000313" key="2">
    <source>
        <dbReference type="Proteomes" id="UP000807504"/>
    </source>
</evidence>
<dbReference type="AlphaFoldDB" id="A0A8T0EK43"/>
<accession>A0A8T0EK43</accession>
<reference evidence="1" key="2">
    <citation type="submission" date="2020-06" db="EMBL/GenBank/DDBJ databases">
        <authorList>
            <person name="Sheffer M."/>
        </authorList>
    </citation>
    <scope>NUCLEOTIDE SEQUENCE</scope>
</reference>
<dbReference type="Proteomes" id="UP000807504">
    <property type="component" value="Unassembled WGS sequence"/>
</dbReference>
<sequence length="175" mass="20053">MLVTDLIPDKVATLAKQPDENEARGPSPLIWRKGKLDIEEIKTSEKFIFKETQREAFSEKEKLNLRIVKDSEGLLRIETRIASRKYLETFIFSVLLPHKHQMIEKLIMSKHVQLEHAGAQAPMSCIRESFWIIKSRKTVPGVIRKCTKFSARIPLPEDKSAKGSLRQKNDGTGWG</sequence>
<protein>
    <submittedName>
        <fullName evidence="1">Uncharacterized protein</fullName>
    </submittedName>
</protein>